<dbReference type="AlphaFoldDB" id="A0A2P4XTI8"/>
<comment type="caution">
    <text evidence="2">The sequence shown here is derived from an EMBL/GenBank/DDBJ whole genome shotgun (WGS) entry which is preliminary data.</text>
</comment>
<protein>
    <recommendedName>
        <fullName evidence="1">Retroviral polymerase SH3-like domain-containing protein</fullName>
    </recommendedName>
</protein>
<accession>A0A2P4XTI8</accession>
<evidence type="ECO:0000259" key="1">
    <source>
        <dbReference type="Pfam" id="PF25597"/>
    </source>
</evidence>
<evidence type="ECO:0000313" key="3">
    <source>
        <dbReference type="Proteomes" id="UP000237271"/>
    </source>
</evidence>
<keyword evidence="3" id="KW-1185">Reference proteome</keyword>
<gene>
    <name evidence="2" type="ORF">PHPALM_14906</name>
</gene>
<evidence type="ECO:0000313" key="2">
    <source>
        <dbReference type="EMBL" id="POM68874.1"/>
    </source>
</evidence>
<sequence>MTTVHIVNRIPNSARPQVTIVVVAGIWIIHVDKAKRVKLDAKAHRCLFLGFTEGSNAYRVWDYDEMRLVTTRTVKLDECEPSQYCDAVPQVQAMSIFPIDDDNDMPLPVSKTNPDNAGDVKTEDVTAEDTAAEMDVDTPSFHDALVPTMDKSLTIPERGSKESFDRPRVVCFQYNDVITDAVRHVALPFQIPVIRSSLKCCKSTSVNHFFIDR</sequence>
<dbReference type="Pfam" id="PF25597">
    <property type="entry name" value="SH3_retrovirus"/>
    <property type="match status" value="1"/>
</dbReference>
<organism evidence="2 3">
    <name type="scientific">Phytophthora palmivora</name>
    <dbReference type="NCBI Taxonomy" id="4796"/>
    <lineage>
        <taxon>Eukaryota</taxon>
        <taxon>Sar</taxon>
        <taxon>Stramenopiles</taxon>
        <taxon>Oomycota</taxon>
        <taxon>Peronosporomycetes</taxon>
        <taxon>Peronosporales</taxon>
        <taxon>Peronosporaceae</taxon>
        <taxon>Phytophthora</taxon>
    </lineage>
</organism>
<name>A0A2P4XTI8_9STRA</name>
<reference evidence="2 3" key="1">
    <citation type="journal article" date="2017" name="Genome Biol. Evol.">
        <title>Phytophthora megakarya and P. palmivora, closely related causal agents of cacao black pod rot, underwent increases in genome sizes and gene numbers by different mechanisms.</title>
        <authorList>
            <person name="Ali S.S."/>
            <person name="Shao J."/>
            <person name="Lary D.J."/>
            <person name="Kronmiller B."/>
            <person name="Shen D."/>
            <person name="Strem M.D."/>
            <person name="Amoako-Attah I."/>
            <person name="Akrofi A.Y."/>
            <person name="Begoude B.A."/>
            <person name="Ten Hoopen G.M."/>
            <person name="Coulibaly K."/>
            <person name="Kebe B.I."/>
            <person name="Melnick R.L."/>
            <person name="Guiltinan M.J."/>
            <person name="Tyler B.M."/>
            <person name="Meinhardt L.W."/>
            <person name="Bailey B.A."/>
        </authorList>
    </citation>
    <scope>NUCLEOTIDE SEQUENCE [LARGE SCALE GENOMIC DNA]</scope>
    <source>
        <strain evidence="3">sbr112.9</strain>
    </source>
</reference>
<feature type="domain" description="Retroviral polymerase SH3-like" evidence="1">
    <location>
        <begin position="29"/>
        <end position="81"/>
    </location>
</feature>
<dbReference type="EMBL" id="NCKW01008013">
    <property type="protein sequence ID" value="POM68874.1"/>
    <property type="molecule type" value="Genomic_DNA"/>
</dbReference>
<dbReference type="Proteomes" id="UP000237271">
    <property type="component" value="Unassembled WGS sequence"/>
</dbReference>
<dbReference type="OrthoDB" id="166668at2759"/>
<dbReference type="InterPro" id="IPR057670">
    <property type="entry name" value="SH3_retrovirus"/>
</dbReference>
<proteinExistence type="predicted"/>